<keyword evidence="3" id="KW-0285">Flavoprotein</keyword>
<feature type="domain" description="FAD-binding PCMH-type" evidence="6">
    <location>
        <begin position="372"/>
        <end position="543"/>
    </location>
</feature>
<sequence>MKHKPTSTKETSVTEIVLPTGTCPLDIFTFQCWLKTTHGGHIYQYASEPTQTGFSVQINSLGHIECAINTTLLRIEAISTLGGLNDDHWHLLSICYQYNEIKCYIDSEITHIQQQHIPLITDGASYSDFLLSNKHIDAIFDGSIIDTTLLNRCLSDAEIFDYYQYPYQQKVITENNLHIYQKRHSDHGETVNFIKPKRQEVMLIIFNDTEYDFKKLTPSSNLFLKQLPNIIPANERCAYIIESSNECWPHFIYQVDYIASECSDIKISVDIFKSLTPYRSTVHINAVDELESDCLINQSTETRLSAEIRISENTVITQAKHFMHFLNEVRSYIRAENIITNGRYYSEQQFLVSTGKQMINYQLACQLFNRRLQKRPLAIIKCTSTHDVKVVYKAAIDYNLPISVRSGGHDHEGESGQTNTIVIDLSNMDSIEIDPISGIAAIGPGTTIATLTTALAKKGLMIPHSTTATVGISGFIMGGGWGPWCRKYGMCCESLLQAEIVLGIGETQVISAANKPELLWALKGGGGLSYGIVTRFFVQTFPLPPNLLKFELEWNCYQPETQTLIETTPTMRLLERWEETINADNTSCLLGTNLKIQTKSLASTMAEACSKQGAELTQEPNRIGTCITDFDPNSIKHNCVMYGHWEGNLASLEYFINSQFSEVGLKPDRIRIEPLGGLTQAYGEQLMESWNRESFQCLQQSQAALQAWGQNLQMKGVKWQDLSQPAPHRVTSRLADQTGLKTGHINLLESLTSTQTLEGNRQLGLFTYVTLNAIAGDFYRKISESQQKQSAFPYKEKAYIIQYQAWWNAELEEKAQLHDNSVYTRINRALDWIDACRDADIPNTSGAFISYKDKTIPTSVYFAQHYAQLQRIKGAYCQDPLNHFRSRKSII</sequence>
<evidence type="ECO:0000259" key="6">
    <source>
        <dbReference type="PROSITE" id="PS51387"/>
    </source>
</evidence>
<dbReference type="InterPro" id="IPR012951">
    <property type="entry name" value="BBE"/>
</dbReference>
<evidence type="ECO:0000313" key="8">
    <source>
        <dbReference type="Proteomes" id="UP000827084"/>
    </source>
</evidence>
<evidence type="ECO:0000256" key="5">
    <source>
        <dbReference type="ARBA" id="ARBA00023002"/>
    </source>
</evidence>
<evidence type="ECO:0000256" key="1">
    <source>
        <dbReference type="ARBA" id="ARBA00001974"/>
    </source>
</evidence>
<dbReference type="GeneID" id="67442928"/>
<evidence type="ECO:0000256" key="3">
    <source>
        <dbReference type="ARBA" id="ARBA00022630"/>
    </source>
</evidence>
<protein>
    <submittedName>
        <fullName evidence="7">FAD-binding protein</fullName>
    </submittedName>
</protein>
<dbReference type="InterPro" id="IPR016166">
    <property type="entry name" value="FAD-bd_PCMH"/>
</dbReference>
<dbReference type="InterPro" id="IPR016167">
    <property type="entry name" value="FAD-bd_PCMH_sub1"/>
</dbReference>
<comment type="similarity">
    <text evidence="2">Belongs to the oxygen-dependent FAD-linked oxidoreductase family.</text>
</comment>
<keyword evidence="4" id="KW-0274">FAD</keyword>
<dbReference type="Gene3D" id="3.40.462.20">
    <property type="match status" value="1"/>
</dbReference>
<accession>A0ABX8XF91</accession>
<keyword evidence="5" id="KW-0560">Oxidoreductase</keyword>
<dbReference type="PANTHER" id="PTHR42973:SF39">
    <property type="entry name" value="FAD-BINDING PCMH-TYPE DOMAIN-CONTAINING PROTEIN"/>
    <property type="match status" value="1"/>
</dbReference>
<dbReference type="RefSeq" id="WP_128090118.1">
    <property type="nucleotide sequence ID" value="NZ_CP028435.1"/>
</dbReference>
<dbReference type="InterPro" id="IPR036318">
    <property type="entry name" value="FAD-bd_PCMH-like_sf"/>
</dbReference>
<dbReference type="Proteomes" id="UP000827084">
    <property type="component" value="Chromosome"/>
</dbReference>
<keyword evidence="8" id="KW-1185">Reference proteome</keyword>
<dbReference type="Gene3D" id="2.60.120.200">
    <property type="match status" value="1"/>
</dbReference>
<dbReference type="InterPro" id="IPR050416">
    <property type="entry name" value="FAD-linked_Oxidoreductase"/>
</dbReference>
<dbReference type="InterPro" id="IPR013320">
    <property type="entry name" value="ConA-like_dom_sf"/>
</dbReference>
<dbReference type="Pfam" id="PF08031">
    <property type="entry name" value="BBE"/>
    <property type="match status" value="1"/>
</dbReference>
<proteinExistence type="inferred from homology"/>
<comment type="cofactor">
    <cofactor evidence="1">
        <name>FAD</name>
        <dbReference type="ChEBI" id="CHEBI:57692"/>
    </cofactor>
</comment>
<dbReference type="PROSITE" id="PS51387">
    <property type="entry name" value="FAD_PCMH"/>
    <property type="match status" value="1"/>
</dbReference>
<reference evidence="7 8" key="1">
    <citation type="submission" date="2021-08" db="EMBL/GenBank/DDBJ databases">
        <title>Shewanella putrefaciens YZ-J, complete genome.</title>
        <authorList>
            <person name="Yi Z."/>
        </authorList>
    </citation>
    <scope>NUCLEOTIDE SEQUENCE [LARGE SCALE GENOMIC DNA]</scope>
    <source>
        <strain evidence="7 8">YZ-J</strain>
    </source>
</reference>
<dbReference type="EMBL" id="CP080635">
    <property type="protein sequence ID" value="QYX74091.1"/>
    <property type="molecule type" value="Genomic_DNA"/>
</dbReference>
<evidence type="ECO:0000313" key="7">
    <source>
        <dbReference type="EMBL" id="QYX74091.1"/>
    </source>
</evidence>
<dbReference type="Pfam" id="PF01565">
    <property type="entry name" value="FAD_binding_4"/>
    <property type="match status" value="1"/>
</dbReference>
<dbReference type="Pfam" id="PF13385">
    <property type="entry name" value="Laminin_G_3"/>
    <property type="match status" value="1"/>
</dbReference>
<dbReference type="Gene3D" id="3.30.43.10">
    <property type="entry name" value="Uridine Diphospho-n-acetylenolpyruvylglucosamine Reductase, domain 2"/>
    <property type="match status" value="1"/>
</dbReference>
<organism evidence="7 8">
    <name type="scientific">Shewanella putrefaciens</name>
    <name type="common">Pseudomonas putrefaciens</name>
    <dbReference type="NCBI Taxonomy" id="24"/>
    <lineage>
        <taxon>Bacteria</taxon>
        <taxon>Pseudomonadati</taxon>
        <taxon>Pseudomonadota</taxon>
        <taxon>Gammaproteobacteria</taxon>
        <taxon>Alteromonadales</taxon>
        <taxon>Shewanellaceae</taxon>
        <taxon>Shewanella</taxon>
    </lineage>
</organism>
<dbReference type="SUPFAM" id="SSF49899">
    <property type="entry name" value="Concanavalin A-like lectins/glucanases"/>
    <property type="match status" value="1"/>
</dbReference>
<gene>
    <name evidence="7" type="ORF">K3G22_06670</name>
</gene>
<evidence type="ECO:0000256" key="2">
    <source>
        <dbReference type="ARBA" id="ARBA00005466"/>
    </source>
</evidence>
<dbReference type="PANTHER" id="PTHR42973">
    <property type="entry name" value="BINDING OXIDOREDUCTASE, PUTATIVE (AFU_ORTHOLOGUE AFUA_1G17690)-RELATED"/>
    <property type="match status" value="1"/>
</dbReference>
<dbReference type="InterPro" id="IPR006094">
    <property type="entry name" value="Oxid_FAD_bind_N"/>
</dbReference>
<evidence type="ECO:0000256" key="4">
    <source>
        <dbReference type="ARBA" id="ARBA00022827"/>
    </source>
</evidence>
<name>A0ABX8XF91_SHEPU</name>
<dbReference type="SUPFAM" id="SSF56176">
    <property type="entry name" value="FAD-binding/transporter-associated domain-like"/>
    <property type="match status" value="1"/>
</dbReference>
<dbReference type="Gene3D" id="3.30.465.10">
    <property type="match status" value="1"/>
</dbReference>
<dbReference type="InterPro" id="IPR016169">
    <property type="entry name" value="FAD-bd_PCMH_sub2"/>
</dbReference>